<keyword evidence="3" id="KW-1185">Reference proteome</keyword>
<feature type="signal peptide" evidence="1">
    <location>
        <begin position="1"/>
        <end position="29"/>
    </location>
</feature>
<dbReference type="Pfam" id="PF06035">
    <property type="entry name" value="Peptidase_C93"/>
    <property type="match status" value="1"/>
</dbReference>
<evidence type="ECO:0000313" key="2">
    <source>
        <dbReference type="EMBL" id="USG62321.1"/>
    </source>
</evidence>
<dbReference type="Gene3D" id="3.10.620.30">
    <property type="match status" value="1"/>
</dbReference>
<dbReference type="PANTHER" id="PTHR39327:SF1">
    <property type="entry name" value="BLR5470 PROTEIN"/>
    <property type="match status" value="1"/>
</dbReference>
<proteinExistence type="predicted"/>
<feature type="chain" id="PRO_5046918842" evidence="1">
    <location>
        <begin position="30"/>
        <end position="215"/>
    </location>
</feature>
<dbReference type="Proteomes" id="UP001056291">
    <property type="component" value="Chromosome"/>
</dbReference>
<name>A0ABY4WCE6_9PROT</name>
<reference evidence="2" key="1">
    <citation type="submission" date="2022-06" db="EMBL/GenBank/DDBJ databases">
        <title>Sneathiella actinostolidae sp. nov., isolated from a sea anemonein the Western Pacific Ocean.</title>
        <authorList>
            <person name="Wei M.J."/>
        </authorList>
    </citation>
    <scope>NUCLEOTIDE SEQUENCE</scope>
    <source>
        <strain evidence="2">PHK-P5</strain>
    </source>
</reference>
<evidence type="ECO:0000256" key="1">
    <source>
        <dbReference type="SAM" id="SignalP"/>
    </source>
</evidence>
<dbReference type="RefSeq" id="WP_251935996.1">
    <property type="nucleotide sequence ID" value="NZ_CP098747.1"/>
</dbReference>
<evidence type="ECO:0000313" key="3">
    <source>
        <dbReference type="Proteomes" id="UP001056291"/>
    </source>
</evidence>
<gene>
    <name evidence="2" type="ORF">NBZ79_04925</name>
</gene>
<organism evidence="2 3">
    <name type="scientific">Sneathiella marina</name>
    <dbReference type="NCBI Taxonomy" id="2950108"/>
    <lineage>
        <taxon>Bacteria</taxon>
        <taxon>Pseudomonadati</taxon>
        <taxon>Pseudomonadota</taxon>
        <taxon>Alphaproteobacteria</taxon>
        <taxon>Sneathiellales</taxon>
        <taxon>Sneathiellaceae</taxon>
        <taxon>Sneathiella</taxon>
    </lineage>
</organism>
<sequence length="215" mass="25027">MTGILLKFRVSILALVLGSALLVSPLATNAEAVGLFGYRATPYDGLKPFPKWRQVLKTYKEEPGDCQSGKYNRCAHQKWLALIEDWRELPKQEQLNRVNQHMNLFRYILDPVNWGVRDYWEIPKEFFARFGDCEDYAIVKYFTLRALGWSAEDMKIVVLQDMNLGIAHAILVVEFDGKNLVLDNQIGQVVDAKRIKHYRPIYSVNEIGWWRHKEP</sequence>
<protein>
    <submittedName>
        <fullName evidence="2">Transglutaminase-like cysteine peptidase</fullName>
    </submittedName>
</protein>
<accession>A0ABY4WCE6</accession>
<keyword evidence="1" id="KW-0732">Signal</keyword>
<dbReference type="EMBL" id="CP098747">
    <property type="protein sequence ID" value="USG62321.1"/>
    <property type="molecule type" value="Genomic_DNA"/>
</dbReference>
<dbReference type="PANTHER" id="PTHR39327">
    <property type="match status" value="1"/>
</dbReference>
<dbReference type="InterPro" id="IPR010319">
    <property type="entry name" value="Transglutaminase-like_Cys_pept"/>
</dbReference>